<dbReference type="GO" id="GO:0034219">
    <property type="term" value="P:carbohydrate transmembrane transport"/>
    <property type="evidence" value="ECO:0007669"/>
    <property type="project" value="InterPro"/>
</dbReference>
<accession>A0AAW4LFV4</accession>
<protein>
    <submittedName>
        <fullName evidence="2">Lactam utilization protein LamB</fullName>
    </submittedName>
</protein>
<feature type="chain" id="PRO_5044477376" evidence="1">
    <location>
        <begin position="23"/>
        <end position="425"/>
    </location>
</feature>
<dbReference type="RefSeq" id="WP_024103983.1">
    <property type="nucleotide sequence ID" value="NZ_CP162003.1"/>
</dbReference>
<comment type="caution">
    <text evidence="2">The sequence shown here is derived from an EMBL/GenBank/DDBJ whole genome shotgun (WGS) entry which is preliminary data.</text>
</comment>
<keyword evidence="1" id="KW-0732">Signal</keyword>
<proteinExistence type="predicted"/>
<dbReference type="Proteomes" id="UP000245055">
    <property type="component" value="Unassembled WGS sequence"/>
</dbReference>
<evidence type="ECO:0000256" key="1">
    <source>
        <dbReference type="SAM" id="SignalP"/>
    </source>
</evidence>
<dbReference type="Pfam" id="PF02264">
    <property type="entry name" value="LamB"/>
    <property type="match status" value="1"/>
</dbReference>
<reference evidence="2 3" key="1">
    <citation type="submission" date="2018-05" db="EMBL/GenBank/DDBJ databases">
        <title>Genomic diversity of pathogens causing Blackleg of Potato in Pakistan.</title>
        <authorList>
            <person name="Sarfraz S."/>
            <person name="Riaz K."/>
            <person name="Oulghazi S."/>
            <person name="Cigna J."/>
            <person name="Sahi S.T."/>
            <person name="Khan S.H."/>
            <person name="Hameed A."/>
            <person name="Faure D."/>
        </authorList>
    </citation>
    <scope>NUCLEOTIDE SEQUENCE [LARGE SCALE GENOMIC DNA]</scope>
    <source>
        <strain evidence="2 3">SS70</strain>
    </source>
</reference>
<gene>
    <name evidence="2" type="ORF">DF213_11490</name>
</gene>
<dbReference type="GO" id="GO:0015288">
    <property type="term" value="F:porin activity"/>
    <property type="evidence" value="ECO:0007669"/>
    <property type="project" value="InterPro"/>
</dbReference>
<feature type="signal peptide" evidence="1">
    <location>
        <begin position="1"/>
        <end position="22"/>
    </location>
</feature>
<dbReference type="EMBL" id="QESZ01000015">
    <property type="protein sequence ID" value="PWD73250.1"/>
    <property type="molecule type" value="Genomic_DNA"/>
</dbReference>
<dbReference type="GO" id="GO:0016020">
    <property type="term" value="C:membrane"/>
    <property type="evidence" value="ECO:0007669"/>
    <property type="project" value="InterPro"/>
</dbReference>
<dbReference type="Gene3D" id="2.40.170.10">
    <property type="entry name" value="Porin, LamB type"/>
    <property type="match status" value="1"/>
</dbReference>
<dbReference type="InterPro" id="IPR036998">
    <property type="entry name" value="Porin_LamB_sf"/>
</dbReference>
<evidence type="ECO:0000313" key="3">
    <source>
        <dbReference type="Proteomes" id="UP000245055"/>
    </source>
</evidence>
<dbReference type="AlphaFoldDB" id="A0AAW4LFV4"/>
<sequence length="425" mass="46404">MNKGKLVLLIYICLASASSVNAANISDDGNLQLHGYGMVGGDFQGELGRPKNMSLHMDPTGPNQDPRGKMGDLGNSYWHDYFTALAVTKKWQDVGAPGQWADYTYQVVGYGDKSIETAQNYGRFGGLSFLPAGSNVWGGRRYLDERVTVFAYNTKEVHIDSGVGYSSKDLDLTIGTAQVDWSGSLSRQAIEGSRRIFDIAYRIGPSEWGITYVKELDNPLGPDTNQAISFSGKYMLPSFLGLAHGNTIFKAQYGRGVIAQYLNTSRISVLSEEGDSSMRFTMDGSIDGVEGFTIKPALIYEYTNRDDTVPRTTFVGDEGHGGIGNYGSSDETGIFAGINVQQKLHQNWSMLYEAVVNNTHNKNGVEGATGVAYKLAVGPALQLEVQPYVAPIASVTVAYVGGDRDITNLTKDSEWRLGYRLEVFF</sequence>
<dbReference type="SUPFAM" id="SSF56935">
    <property type="entry name" value="Porins"/>
    <property type="match status" value="1"/>
</dbReference>
<organism evidence="2 3">
    <name type="scientific">Dickeya dianthicola</name>
    <dbReference type="NCBI Taxonomy" id="204039"/>
    <lineage>
        <taxon>Bacteria</taxon>
        <taxon>Pseudomonadati</taxon>
        <taxon>Pseudomonadota</taxon>
        <taxon>Gammaproteobacteria</taxon>
        <taxon>Enterobacterales</taxon>
        <taxon>Pectobacteriaceae</taxon>
        <taxon>Dickeya</taxon>
    </lineage>
</organism>
<evidence type="ECO:0000313" key="2">
    <source>
        <dbReference type="EMBL" id="PWD73250.1"/>
    </source>
</evidence>
<name>A0AAW4LFV4_9GAMM</name>
<dbReference type="InterPro" id="IPR003192">
    <property type="entry name" value="Porin_LamB"/>
</dbReference>